<evidence type="ECO:0000256" key="1">
    <source>
        <dbReference type="SAM" id="MobiDB-lite"/>
    </source>
</evidence>
<reference evidence="2 3" key="1">
    <citation type="submission" date="2019-06" db="EMBL/GenBank/DDBJ databases">
        <title>A chromosome-scale genome assembly of the European perch, Perca fluviatilis.</title>
        <authorList>
            <person name="Roques C."/>
            <person name="Zahm M."/>
            <person name="Cabau C."/>
            <person name="Klopp C."/>
            <person name="Bouchez O."/>
            <person name="Donnadieu C."/>
            <person name="Kuhl H."/>
            <person name="Gislard M."/>
            <person name="Guendouz S."/>
            <person name="Journot L."/>
            <person name="Haffray P."/>
            <person name="Bestin A."/>
            <person name="Morvezen R."/>
            <person name="Feron R."/>
            <person name="Wen M."/>
            <person name="Jouanno E."/>
            <person name="Herpin A."/>
            <person name="Schartl M."/>
            <person name="Postlethwait J."/>
            <person name="Schaerlinger B."/>
            <person name="Chardard D."/>
            <person name="Lecocq T."/>
            <person name="Poncet C."/>
            <person name="Jaffrelo L."/>
            <person name="Lampietro C."/>
            <person name="Guiguen Y."/>
        </authorList>
    </citation>
    <scope>NUCLEOTIDE SEQUENCE [LARGE SCALE GENOMIC DNA]</scope>
    <source>
        <tissue evidence="2">Blood</tissue>
    </source>
</reference>
<feature type="compositionally biased region" description="Basic and acidic residues" evidence="1">
    <location>
        <begin position="85"/>
        <end position="109"/>
    </location>
</feature>
<evidence type="ECO:0000313" key="3">
    <source>
        <dbReference type="Proteomes" id="UP000465112"/>
    </source>
</evidence>
<dbReference type="EMBL" id="VHII01000008">
    <property type="protein sequence ID" value="KAF1386252.1"/>
    <property type="molecule type" value="Genomic_DNA"/>
</dbReference>
<sequence>MARTDSSREMSLFEMWNHRKERGELLQRANQLRLGPSQLTQLLGDSGVRAALQNTRTASLLPPVGTEVFRRLTPASLAQIQQGLDAREDEKNKEVAKDDPPKPARDLEAGKPLPFIYRDPPPELLNTALQELDPFYQSQKTFIVIGRGNIIHRFNAESSCFLLSPFSPLRTFAIKILIHSYPL</sequence>
<organism evidence="2 3">
    <name type="scientific">Perca fluviatilis</name>
    <name type="common">European perch</name>
    <dbReference type="NCBI Taxonomy" id="8168"/>
    <lineage>
        <taxon>Eukaryota</taxon>
        <taxon>Metazoa</taxon>
        <taxon>Chordata</taxon>
        <taxon>Craniata</taxon>
        <taxon>Vertebrata</taxon>
        <taxon>Euteleostomi</taxon>
        <taxon>Actinopterygii</taxon>
        <taxon>Neopterygii</taxon>
        <taxon>Teleostei</taxon>
        <taxon>Neoteleostei</taxon>
        <taxon>Acanthomorphata</taxon>
        <taxon>Eupercaria</taxon>
        <taxon>Perciformes</taxon>
        <taxon>Percoidei</taxon>
        <taxon>Percidae</taxon>
        <taxon>Percinae</taxon>
        <taxon>Perca</taxon>
    </lineage>
</organism>
<dbReference type="AlphaFoldDB" id="A0A6A5FDG9"/>
<name>A0A6A5FDG9_PERFL</name>
<evidence type="ECO:0000313" key="2">
    <source>
        <dbReference type="EMBL" id="KAF1386252.1"/>
    </source>
</evidence>
<accession>A0A6A5FDG9</accession>
<feature type="region of interest" description="Disordered" evidence="1">
    <location>
        <begin position="83"/>
        <end position="113"/>
    </location>
</feature>
<keyword evidence="3" id="KW-1185">Reference proteome</keyword>
<comment type="caution">
    <text evidence="2">The sequence shown here is derived from an EMBL/GenBank/DDBJ whole genome shotgun (WGS) entry which is preliminary data.</text>
</comment>
<gene>
    <name evidence="2" type="ORF">PFLUV_G00092590</name>
</gene>
<dbReference type="Proteomes" id="UP000465112">
    <property type="component" value="Chromosome 8"/>
</dbReference>
<protein>
    <submittedName>
        <fullName evidence="2">Uncharacterized protein</fullName>
    </submittedName>
</protein>
<proteinExistence type="predicted"/>